<dbReference type="Proteomes" id="UP000799324">
    <property type="component" value="Unassembled WGS sequence"/>
</dbReference>
<evidence type="ECO:0000313" key="1">
    <source>
        <dbReference type="EMBL" id="KAF2657009.1"/>
    </source>
</evidence>
<evidence type="ECO:0000313" key="2">
    <source>
        <dbReference type="Proteomes" id="UP000799324"/>
    </source>
</evidence>
<gene>
    <name evidence="1" type="ORF">K491DRAFT_677640</name>
</gene>
<proteinExistence type="predicted"/>
<dbReference type="AlphaFoldDB" id="A0A6A6TAL5"/>
<protein>
    <submittedName>
        <fullName evidence="1">Uncharacterized protein</fullName>
    </submittedName>
</protein>
<sequence>MHEDETSVLRVLLDRGPAETAREHSSKKYLAPIPDKFRRPALLSHFCFRVMFWNNEQVTPPDLRAQLAAVESPDAVAEFLNRELKALKAEPPKPENNDAGDPWTYMNPPSFCKNRLDYHVYNDVDALIWHMVVELDEGWQGPGFLQQAETYVKFSNDLACFKGQDLSTYTETSVIWQLQKHLHEYYKEYSKVLELGTREWDEGEKEMADLCLRLWQRLYDAQWLWAYEKKIMAREKELKAQEQEQKA</sequence>
<dbReference type="EMBL" id="MU004330">
    <property type="protein sequence ID" value="KAF2657009.1"/>
    <property type="molecule type" value="Genomic_DNA"/>
</dbReference>
<keyword evidence="2" id="KW-1185">Reference proteome</keyword>
<accession>A0A6A6TAL5</accession>
<name>A0A6A6TAL5_9PLEO</name>
<reference evidence="1" key="1">
    <citation type="journal article" date="2020" name="Stud. Mycol.">
        <title>101 Dothideomycetes genomes: a test case for predicting lifestyles and emergence of pathogens.</title>
        <authorList>
            <person name="Haridas S."/>
            <person name="Albert R."/>
            <person name="Binder M."/>
            <person name="Bloem J."/>
            <person name="Labutti K."/>
            <person name="Salamov A."/>
            <person name="Andreopoulos B."/>
            <person name="Baker S."/>
            <person name="Barry K."/>
            <person name="Bills G."/>
            <person name="Bluhm B."/>
            <person name="Cannon C."/>
            <person name="Castanera R."/>
            <person name="Culley D."/>
            <person name="Daum C."/>
            <person name="Ezra D."/>
            <person name="Gonzalez J."/>
            <person name="Henrissat B."/>
            <person name="Kuo A."/>
            <person name="Liang C."/>
            <person name="Lipzen A."/>
            <person name="Lutzoni F."/>
            <person name="Magnuson J."/>
            <person name="Mondo S."/>
            <person name="Nolan M."/>
            <person name="Ohm R."/>
            <person name="Pangilinan J."/>
            <person name="Park H.-J."/>
            <person name="Ramirez L."/>
            <person name="Alfaro M."/>
            <person name="Sun H."/>
            <person name="Tritt A."/>
            <person name="Yoshinaga Y."/>
            <person name="Zwiers L.-H."/>
            <person name="Turgeon B."/>
            <person name="Goodwin S."/>
            <person name="Spatafora J."/>
            <person name="Crous P."/>
            <person name="Grigoriev I."/>
        </authorList>
    </citation>
    <scope>NUCLEOTIDE SEQUENCE</scope>
    <source>
        <strain evidence="1">CBS 122681</strain>
    </source>
</reference>
<organism evidence="1 2">
    <name type="scientific">Lophiostoma macrostomum CBS 122681</name>
    <dbReference type="NCBI Taxonomy" id="1314788"/>
    <lineage>
        <taxon>Eukaryota</taxon>
        <taxon>Fungi</taxon>
        <taxon>Dikarya</taxon>
        <taxon>Ascomycota</taxon>
        <taxon>Pezizomycotina</taxon>
        <taxon>Dothideomycetes</taxon>
        <taxon>Pleosporomycetidae</taxon>
        <taxon>Pleosporales</taxon>
        <taxon>Lophiostomataceae</taxon>
        <taxon>Lophiostoma</taxon>
    </lineage>
</organism>